<evidence type="ECO:0000313" key="3">
    <source>
        <dbReference type="Proteomes" id="UP000195877"/>
    </source>
</evidence>
<evidence type="ECO:0000313" key="1">
    <source>
        <dbReference type="EMBL" id="SMQ97427.1"/>
    </source>
</evidence>
<reference evidence="1 3" key="1">
    <citation type="submission" date="2017-05" db="EMBL/GenBank/DDBJ databases">
        <authorList>
            <person name="Blom J."/>
        </authorList>
    </citation>
    <scope>NUCLEOTIDE SEQUENCE [LARGE SCALE GENOMIC DNA]</scope>
    <source>
        <strain evidence="1">PD885</strain>
    </source>
</reference>
<dbReference type="Proteomes" id="UP000195953">
    <property type="component" value="Chromosome 1"/>
</dbReference>
<protein>
    <submittedName>
        <fullName evidence="2">Uncharacterized protein</fullName>
    </submittedName>
</protein>
<accession>A0A1Y6GUB3</accession>
<organism evidence="2 4">
    <name type="scientific">Xanthomonas fragariae</name>
    <dbReference type="NCBI Taxonomy" id="48664"/>
    <lineage>
        <taxon>Bacteria</taxon>
        <taxon>Pseudomonadati</taxon>
        <taxon>Pseudomonadota</taxon>
        <taxon>Gammaproteobacteria</taxon>
        <taxon>Lysobacterales</taxon>
        <taxon>Lysobacteraceae</taxon>
        <taxon>Xanthomonas</taxon>
    </lineage>
</organism>
<dbReference type="AlphaFoldDB" id="A0A1Y6GUB3"/>
<name>A0A1Y6GUB3_9XANT</name>
<reference evidence="2 4" key="2">
    <citation type="submission" date="2017-05" db="EMBL/GenBank/DDBJ databases">
        <authorList>
            <person name="Song R."/>
            <person name="Chenine A.L."/>
            <person name="Ruprecht R.M."/>
        </authorList>
    </citation>
    <scope>NUCLEOTIDE SEQUENCE [LARGE SCALE GENOMIC DNA]</scope>
    <source>
        <strain evidence="2">PD5205</strain>
    </source>
</reference>
<gene>
    <name evidence="2" type="ORF">PD5205_03841</name>
    <name evidence="1" type="ORF">PD885_00155</name>
</gene>
<dbReference type="EMBL" id="LT853882">
    <property type="protein sequence ID" value="SMQ97427.1"/>
    <property type="molecule type" value="Genomic_DNA"/>
</dbReference>
<dbReference type="EMBL" id="LT853885">
    <property type="protein sequence ID" value="SMR05113.1"/>
    <property type="molecule type" value="Genomic_DNA"/>
</dbReference>
<evidence type="ECO:0000313" key="4">
    <source>
        <dbReference type="Proteomes" id="UP000195953"/>
    </source>
</evidence>
<proteinExistence type="predicted"/>
<dbReference type="Proteomes" id="UP000195877">
    <property type="component" value="Chromosome 1"/>
</dbReference>
<evidence type="ECO:0000313" key="2">
    <source>
        <dbReference type="EMBL" id="SMR05113.1"/>
    </source>
</evidence>
<sequence>MQQWAKLANGRPAAPAWLPTTAALALWRAGRKQEAVEVVRRRRAYLAGLLEQPRPLRRPAPDWREAERASRAEVFAAWQANPLAFP</sequence>
<keyword evidence="3" id="KW-1185">Reference proteome</keyword>